<gene>
    <name evidence="6" type="primary">rnfG</name>
    <name evidence="9" type="ORF">RFV38_11335</name>
</gene>
<keyword evidence="6 7" id="KW-0812">Transmembrane</keyword>
<comment type="function">
    <text evidence="6">Part of a membrane-bound complex that couples electron transfer with translocation of ions across the membrane.</text>
</comment>
<feature type="transmembrane region" description="Helical" evidence="7">
    <location>
        <begin position="6"/>
        <end position="27"/>
    </location>
</feature>
<keyword evidence="6" id="KW-1278">Translocase</keyword>
<dbReference type="RefSeq" id="WP_320314427.1">
    <property type="nucleotide sequence ID" value="NZ_JAVIKH010000019.1"/>
</dbReference>
<dbReference type="Pfam" id="PF04205">
    <property type="entry name" value="FMN_bind"/>
    <property type="match status" value="1"/>
</dbReference>
<evidence type="ECO:0000313" key="9">
    <source>
        <dbReference type="EMBL" id="MDX8337073.1"/>
    </source>
</evidence>
<comment type="cofactor">
    <cofactor evidence="6">
        <name>FMN</name>
        <dbReference type="ChEBI" id="CHEBI:58210"/>
    </cofactor>
</comment>
<evidence type="ECO:0000256" key="1">
    <source>
        <dbReference type="ARBA" id="ARBA00022448"/>
    </source>
</evidence>
<evidence type="ECO:0000256" key="5">
    <source>
        <dbReference type="ARBA" id="ARBA00022982"/>
    </source>
</evidence>
<dbReference type="HAMAP" id="MF_00479">
    <property type="entry name" value="RsxG_RnfG"/>
    <property type="match status" value="1"/>
</dbReference>
<dbReference type="InterPro" id="IPR010209">
    <property type="entry name" value="Ion_transpt_RnfG/RsxG"/>
</dbReference>
<keyword evidence="4 6" id="KW-0288">FMN</keyword>
<dbReference type="InterPro" id="IPR007329">
    <property type="entry name" value="FMN-bd"/>
</dbReference>
<comment type="subcellular location">
    <subcellularLocation>
        <location evidence="6">Cell membrane</location>
        <topology evidence="6">Single-pass membrane protein</topology>
    </subcellularLocation>
</comment>
<dbReference type="PIRSF" id="PIRSF006091">
    <property type="entry name" value="E_trnsport_RnfG"/>
    <property type="match status" value="1"/>
</dbReference>
<accession>A0ABU4WF04</accession>
<keyword evidence="5 6" id="KW-0249">Electron transport</keyword>
<name>A0ABU4WF04_9FUSO</name>
<organism evidence="9 10">
    <name type="scientific">Candidatus Cetobacterium colombiensis</name>
    <dbReference type="NCBI Taxonomy" id="3073100"/>
    <lineage>
        <taxon>Bacteria</taxon>
        <taxon>Fusobacteriati</taxon>
        <taxon>Fusobacteriota</taxon>
        <taxon>Fusobacteriia</taxon>
        <taxon>Fusobacteriales</taxon>
        <taxon>Fusobacteriaceae</taxon>
        <taxon>Cetobacterium</taxon>
    </lineage>
</organism>
<evidence type="ECO:0000256" key="4">
    <source>
        <dbReference type="ARBA" id="ARBA00022643"/>
    </source>
</evidence>
<keyword evidence="1 6" id="KW-0813">Transport</keyword>
<feature type="domain" description="FMN-binding" evidence="8">
    <location>
        <begin position="91"/>
        <end position="172"/>
    </location>
</feature>
<dbReference type="EC" id="7.-.-.-" evidence="6"/>
<sequence length="179" mass="19129">MEKNRFIHYGIVLTLIASISAGILSIVNTATQKVIKENEKAAVNAARIMVLPKAVSFDEEGIVKVDELEFIPGNGSNGKPVGYVVTVSEPGYAANIDFVLGIDRRGRVTGLNIIGSQETPGLGSKILDPEWQKKAVGKDSAYEFNKSTDGFAGATISPNAVYTGIKRALKSFNSGVNKR</sequence>
<dbReference type="SMART" id="SM00900">
    <property type="entry name" value="FMN_bind"/>
    <property type="match status" value="1"/>
</dbReference>
<dbReference type="EMBL" id="JAVIKH010000019">
    <property type="protein sequence ID" value="MDX8337073.1"/>
    <property type="molecule type" value="Genomic_DNA"/>
</dbReference>
<dbReference type="Proteomes" id="UP001279681">
    <property type="component" value="Unassembled WGS sequence"/>
</dbReference>
<comment type="caution">
    <text evidence="9">The sequence shown here is derived from an EMBL/GenBank/DDBJ whole genome shotgun (WGS) entry which is preliminary data.</text>
</comment>
<feature type="modified residue" description="FMN phosphoryl threonine" evidence="6">
    <location>
        <position position="155"/>
    </location>
</feature>
<evidence type="ECO:0000259" key="8">
    <source>
        <dbReference type="SMART" id="SM00900"/>
    </source>
</evidence>
<evidence type="ECO:0000256" key="2">
    <source>
        <dbReference type="ARBA" id="ARBA00022553"/>
    </source>
</evidence>
<comment type="subunit">
    <text evidence="6">The complex is composed of six subunits: RnfA, RnfB, RnfC, RnfD, RnfE and RnfG.</text>
</comment>
<comment type="similarity">
    <text evidence="6">Belongs to the RnfG family.</text>
</comment>
<evidence type="ECO:0000313" key="10">
    <source>
        <dbReference type="Proteomes" id="UP001279681"/>
    </source>
</evidence>
<keyword evidence="6" id="KW-1003">Cell membrane</keyword>
<keyword evidence="3 6" id="KW-0285">Flavoprotein</keyword>
<reference evidence="10" key="1">
    <citation type="submission" date="2023-07" db="EMBL/GenBank/DDBJ databases">
        <authorList>
            <person name="Colorado M.A."/>
            <person name="Villamil L.M."/>
            <person name="Melo J.F."/>
            <person name="Rodriguez J.A."/>
            <person name="Ruiz R.Y."/>
        </authorList>
    </citation>
    <scope>NUCLEOTIDE SEQUENCE [LARGE SCALE GENOMIC DNA]</scope>
    <source>
        <strain evidence="10">C33</strain>
    </source>
</reference>
<dbReference type="PANTHER" id="PTHR36118:SF1">
    <property type="entry name" value="ION-TRANSLOCATING OXIDOREDUCTASE COMPLEX SUBUNIT G"/>
    <property type="match status" value="1"/>
</dbReference>
<dbReference type="NCBIfam" id="TIGR01947">
    <property type="entry name" value="rnfG"/>
    <property type="match status" value="1"/>
</dbReference>
<proteinExistence type="inferred from homology"/>
<keyword evidence="6 7" id="KW-1133">Transmembrane helix</keyword>
<protein>
    <recommendedName>
        <fullName evidence="6">Ion-translocating oxidoreductase complex subunit G</fullName>
        <ecNumber evidence="6">7.-.-.-</ecNumber>
    </recommendedName>
    <alternativeName>
        <fullName evidence="6">Rnf electron transport complex subunit G</fullName>
    </alternativeName>
</protein>
<dbReference type="PANTHER" id="PTHR36118">
    <property type="entry name" value="ION-TRANSLOCATING OXIDOREDUCTASE COMPLEX SUBUNIT G"/>
    <property type="match status" value="1"/>
</dbReference>
<evidence type="ECO:0000256" key="3">
    <source>
        <dbReference type="ARBA" id="ARBA00022630"/>
    </source>
</evidence>
<evidence type="ECO:0000256" key="6">
    <source>
        <dbReference type="HAMAP-Rule" id="MF_00479"/>
    </source>
</evidence>
<keyword evidence="2 6" id="KW-0597">Phosphoprotein</keyword>
<keyword evidence="6 7" id="KW-0472">Membrane</keyword>
<keyword evidence="10" id="KW-1185">Reference proteome</keyword>
<evidence type="ECO:0000256" key="7">
    <source>
        <dbReference type="SAM" id="Phobius"/>
    </source>
</evidence>